<accession>A0A9D4LT50</accession>
<gene>
    <name evidence="1" type="ORF">DPMN_027520</name>
</gene>
<proteinExistence type="predicted"/>
<dbReference type="AlphaFoldDB" id="A0A9D4LT50"/>
<organism evidence="1 2">
    <name type="scientific">Dreissena polymorpha</name>
    <name type="common">Zebra mussel</name>
    <name type="synonym">Mytilus polymorpha</name>
    <dbReference type="NCBI Taxonomy" id="45954"/>
    <lineage>
        <taxon>Eukaryota</taxon>
        <taxon>Metazoa</taxon>
        <taxon>Spiralia</taxon>
        <taxon>Lophotrochozoa</taxon>
        <taxon>Mollusca</taxon>
        <taxon>Bivalvia</taxon>
        <taxon>Autobranchia</taxon>
        <taxon>Heteroconchia</taxon>
        <taxon>Euheterodonta</taxon>
        <taxon>Imparidentia</taxon>
        <taxon>Neoheterodontei</taxon>
        <taxon>Myida</taxon>
        <taxon>Dreissenoidea</taxon>
        <taxon>Dreissenidae</taxon>
        <taxon>Dreissena</taxon>
    </lineage>
</organism>
<name>A0A9D4LT50_DREPO</name>
<protein>
    <submittedName>
        <fullName evidence="1">Uncharacterized protein</fullName>
    </submittedName>
</protein>
<dbReference type="EMBL" id="JAIWYP010000002">
    <property type="protein sequence ID" value="KAH3864500.1"/>
    <property type="molecule type" value="Genomic_DNA"/>
</dbReference>
<sequence length="76" mass="8177">MHSIAAATIGLNIDNKEVRIELTASAFPSKGTILVYKYGALTSCATGAVSWPALFRITLEAPPLVRYVITQATRLI</sequence>
<keyword evidence="2" id="KW-1185">Reference proteome</keyword>
<dbReference type="Proteomes" id="UP000828390">
    <property type="component" value="Unassembled WGS sequence"/>
</dbReference>
<reference evidence="1" key="2">
    <citation type="submission" date="2020-11" db="EMBL/GenBank/DDBJ databases">
        <authorList>
            <person name="McCartney M.A."/>
            <person name="Auch B."/>
            <person name="Kono T."/>
            <person name="Mallez S."/>
            <person name="Becker A."/>
            <person name="Gohl D.M."/>
            <person name="Silverstein K.A.T."/>
            <person name="Koren S."/>
            <person name="Bechman K.B."/>
            <person name="Herman A."/>
            <person name="Abrahante J.E."/>
            <person name="Garbe J."/>
        </authorList>
    </citation>
    <scope>NUCLEOTIDE SEQUENCE</scope>
    <source>
        <strain evidence="1">Duluth1</strain>
        <tissue evidence="1">Whole animal</tissue>
    </source>
</reference>
<comment type="caution">
    <text evidence="1">The sequence shown here is derived from an EMBL/GenBank/DDBJ whole genome shotgun (WGS) entry which is preliminary data.</text>
</comment>
<reference evidence="1" key="1">
    <citation type="journal article" date="2019" name="bioRxiv">
        <title>The Genome of the Zebra Mussel, Dreissena polymorpha: A Resource for Invasive Species Research.</title>
        <authorList>
            <person name="McCartney M.A."/>
            <person name="Auch B."/>
            <person name="Kono T."/>
            <person name="Mallez S."/>
            <person name="Zhang Y."/>
            <person name="Obille A."/>
            <person name="Becker A."/>
            <person name="Abrahante J.E."/>
            <person name="Garbe J."/>
            <person name="Badalamenti J.P."/>
            <person name="Herman A."/>
            <person name="Mangelson H."/>
            <person name="Liachko I."/>
            <person name="Sullivan S."/>
            <person name="Sone E.D."/>
            <person name="Koren S."/>
            <person name="Silverstein K.A.T."/>
            <person name="Beckman K.B."/>
            <person name="Gohl D.M."/>
        </authorList>
    </citation>
    <scope>NUCLEOTIDE SEQUENCE</scope>
    <source>
        <strain evidence="1">Duluth1</strain>
        <tissue evidence="1">Whole animal</tissue>
    </source>
</reference>
<evidence type="ECO:0000313" key="1">
    <source>
        <dbReference type="EMBL" id="KAH3864500.1"/>
    </source>
</evidence>
<evidence type="ECO:0000313" key="2">
    <source>
        <dbReference type="Proteomes" id="UP000828390"/>
    </source>
</evidence>